<dbReference type="Proteomes" id="UP000029228">
    <property type="component" value="Unassembled WGS sequence"/>
</dbReference>
<reference evidence="1 2" key="2">
    <citation type="submission" date="2014-09" db="EMBL/GenBank/DDBJ databases">
        <authorList>
            <consortium name="NBRP consortium"/>
            <person name="Sawabe T."/>
            <person name="Meirelles P."/>
            <person name="Nakanishi M."/>
            <person name="Sayaka M."/>
            <person name="Hattori M."/>
            <person name="Ohkuma M."/>
        </authorList>
    </citation>
    <scope>NUCLEOTIDE SEQUENCE [LARGE SCALE GENOMIC DNA]</scope>
    <source>
        <strain evidence="2">JCM19235</strain>
    </source>
</reference>
<keyword evidence="2" id="KW-1185">Reference proteome</keyword>
<proteinExistence type="predicted"/>
<accession>A0A090RVU4</accession>
<dbReference type="EMBL" id="BBMR01000003">
    <property type="protein sequence ID" value="GAL18708.1"/>
    <property type="molecule type" value="Genomic_DNA"/>
</dbReference>
<protein>
    <submittedName>
        <fullName evidence="1">Uncharacterized protein</fullName>
    </submittedName>
</protein>
<comment type="caution">
    <text evidence="1">The sequence shown here is derived from an EMBL/GenBank/DDBJ whole genome shotgun (WGS) entry which is preliminary data.</text>
</comment>
<name>A0A090RVU4_9VIBR</name>
<evidence type="ECO:0000313" key="1">
    <source>
        <dbReference type="EMBL" id="GAL18708.1"/>
    </source>
</evidence>
<dbReference type="STRING" id="990268.JCM19235_2131"/>
<dbReference type="AlphaFoldDB" id="A0A090RVU4"/>
<evidence type="ECO:0000313" key="2">
    <source>
        <dbReference type="Proteomes" id="UP000029228"/>
    </source>
</evidence>
<sequence>MKSVMIADDHLIVAQGIASLLESTYKIVAVLESGEAY</sequence>
<gene>
    <name evidence="1" type="ORF">JCM19235_2131</name>
</gene>
<reference evidence="1 2" key="1">
    <citation type="submission" date="2014-09" db="EMBL/GenBank/DDBJ databases">
        <title>Vibrio maritimus JCM 19235. (C45) whole genome shotgun sequence.</title>
        <authorList>
            <person name="Sawabe T."/>
            <person name="Meirelles P."/>
            <person name="Nakanishi M."/>
            <person name="Sayaka M."/>
            <person name="Hattori M."/>
            <person name="Ohkuma M."/>
        </authorList>
    </citation>
    <scope>NUCLEOTIDE SEQUENCE [LARGE SCALE GENOMIC DNA]</scope>
    <source>
        <strain evidence="2">JCM19235</strain>
    </source>
</reference>
<organism evidence="1 2">
    <name type="scientific">Vibrio maritimus</name>
    <dbReference type="NCBI Taxonomy" id="990268"/>
    <lineage>
        <taxon>Bacteria</taxon>
        <taxon>Pseudomonadati</taxon>
        <taxon>Pseudomonadota</taxon>
        <taxon>Gammaproteobacteria</taxon>
        <taxon>Vibrionales</taxon>
        <taxon>Vibrionaceae</taxon>
        <taxon>Vibrio</taxon>
    </lineage>
</organism>